<protein>
    <submittedName>
        <fullName evidence="1">Uncharacterized protein</fullName>
    </submittedName>
</protein>
<comment type="caution">
    <text evidence="1">The sequence shown here is derived from an EMBL/GenBank/DDBJ whole genome shotgun (WGS) entry which is preliminary data.</text>
</comment>
<organism evidence="1 2">
    <name type="scientific">Streptantibioticus rubrisoli</name>
    <dbReference type="NCBI Taxonomy" id="1387313"/>
    <lineage>
        <taxon>Bacteria</taxon>
        <taxon>Bacillati</taxon>
        <taxon>Actinomycetota</taxon>
        <taxon>Actinomycetes</taxon>
        <taxon>Kitasatosporales</taxon>
        <taxon>Streptomycetaceae</taxon>
        <taxon>Streptantibioticus</taxon>
    </lineage>
</organism>
<dbReference type="EMBL" id="JANFNH010000020">
    <property type="protein sequence ID" value="MCQ4043853.1"/>
    <property type="molecule type" value="Genomic_DNA"/>
</dbReference>
<dbReference type="Proteomes" id="UP001206206">
    <property type="component" value="Unassembled WGS sequence"/>
</dbReference>
<keyword evidence="2" id="KW-1185">Reference proteome</keyword>
<name>A0ABT1PEQ0_9ACTN</name>
<gene>
    <name evidence="1" type="ORF">NON19_17955</name>
</gene>
<evidence type="ECO:0000313" key="2">
    <source>
        <dbReference type="Proteomes" id="UP001206206"/>
    </source>
</evidence>
<proteinExistence type="predicted"/>
<reference evidence="1 2" key="1">
    <citation type="submission" date="2022-06" db="EMBL/GenBank/DDBJ databases">
        <title>Draft genome sequence of type strain Streptomyces rubrisoli DSM 42083.</title>
        <authorList>
            <person name="Duangmal K."/>
            <person name="Klaysubun C."/>
        </authorList>
    </citation>
    <scope>NUCLEOTIDE SEQUENCE [LARGE SCALE GENOMIC DNA]</scope>
    <source>
        <strain evidence="1 2">DSM 42083</strain>
    </source>
</reference>
<evidence type="ECO:0000313" key="1">
    <source>
        <dbReference type="EMBL" id="MCQ4043853.1"/>
    </source>
</evidence>
<dbReference type="RefSeq" id="WP_255929296.1">
    <property type="nucleotide sequence ID" value="NZ_JANFNH010000020.1"/>
</dbReference>
<sequence>MATKTVARAINRQIRELQRERKAWLAGEFLHWGMAWCTGGELCRKPDPCEGCMNVAVCREKAHRIGEQITDLKAQLPGARRIFAQVALF</sequence>
<accession>A0ABT1PEQ0</accession>